<dbReference type="Proteomes" id="UP000533598">
    <property type="component" value="Unassembled WGS sequence"/>
</dbReference>
<comment type="caution">
    <text evidence="2">The sequence shown here is derived from an EMBL/GenBank/DDBJ whole genome shotgun (WGS) entry which is preliminary data.</text>
</comment>
<dbReference type="Pfam" id="PF13561">
    <property type="entry name" value="adh_short_C2"/>
    <property type="match status" value="1"/>
</dbReference>
<dbReference type="Gene3D" id="3.40.50.720">
    <property type="entry name" value="NAD(P)-binding Rossmann-like Domain"/>
    <property type="match status" value="1"/>
</dbReference>
<reference evidence="2 3" key="1">
    <citation type="submission" date="2020-08" db="EMBL/GenBank/DDBJ databases">
        <title>Sequencing the genomes of 1000 actinobacteria strains.</title>
        <authorList>
            <person name="Klenk H.-P."/>
        </authorList>
    </citation>
    <scope>NUCLEOTIDE SEQUENCE [LARGE SCALE GENOMIC DNA]</scope>
    <source>
        <strain evidence="2 3">DSM 44230</strain>
    </source>
</reference>
<dbReference type="CDD" id="cd05233">
    <property type="entry name" value="SDR_c"/>
    <property type="match status" value="1"/>
</dbReference>
<evidence type="ECO:0000256" key="1">
    <source>
        <dbReference type="ARBA" id="ARBA00023002"/>
    </source>
</evidence>
<sequence>MTPANSGLANRTAIVTGAGSGIGRATARALADQGCRVLAVGRTQARLTGTAGDRDTIRPYPIDITAPGAAAQVIDTVGREFGGLDILINNAGVVDQTPIGGIDPTVLQRHLAVNLIAPIALTQQALPLLEAAHGTVVNVSTAVGQRGWVPMSSYGASKAALDFLTRTWAVELAPRGIRVVAVAPGPINTPMLANNDYGEADTAEMHKNLGRVPLGRPGRPEEVAWWIVNMVRPEAGFVTGVVLPVDGGYSVA</sequence>
<dbReference type="PANTHER" id="PTHR43975:SF2">
    <property type="entry name" value="EG:BACR7A4.14 PROTEIN-RELATED"/>
    <property type="match status" value="1"/>
</dbReference>
<dbReference type="SUPFAM" id="SSF51735">
    <property type="entry name" value="NAD(P)-binding Rossmann-fold domains"/>
    <property type="match status" value="1"/>
</dbReference>
<keyword evidence="3" id="KW-1185">Reference proteome</keyword>
<dbReference type="EMBL" id="JACHMH010000001">
    <property type="protein sequence ID" value="MBB4679296.1"/>
    <property type="molecule type" value="Genomic_DNA"/>
</dbReference>
<dbReference type="GO" id="GO:0016491">
    <property type="term" value="F:oxidoreductase activity"/>
    <property type="evidence" value="ECO:0007669"/>
    <property type="project" value="UniProtKB-KW"/>
</dbReference>
<proteinExistence type="predicted"/>
<dbReference type="PANTHER" id="PTHR43975">
    <property type="entry name" value="ZGC:101858"/>
    <property type="match status" value="1"/>
</dbReference>
<accession>A0A7W7FUH1</accession>
<dbReference type="PRINTS" id="PR00081">
    <property type="entry name" value="GDHRDH"/>
</dbReference>
<keyword evidence="1" id="KW-0560">Oxidoreductase</keyword>
<dbReference type="InterPro" id="IPR036291">
    <property type="entry name" value="NAD(P)-bd_dom_sf"/>
</dbReference>
<dbReference type="InterPro" id="IPR002347">
    <property type="entry name" value="SDR_fam"/>
</dbReference>
<evidence type="ECO:0000313" key="3">
    <source>
        <dbReference type="Proteomes" id="UP000533598"/>
    </source>
</evidence>
<protein>
    <submittedName>
        <fullName evidence="2">NAD(P)-dependent dehydrogenase (Short-subunit alcohol dehydrogenase family)</fullName>
    </submittedName>
</protein>
<dbReference type="AlphaFoldDB" id="A0A7W7FUH1"/>
<organism evidence="2 3">
    <name type="scientific">Crossiella cryophila</name>
    <dbReference type="NCBI Taxonomy" id="43355"/>
    <lineage>
        <taxon>Bacteria</taxon>
        <taxon>Bacillati</taxon>
        <taxon>Actinomycetota</taxon>
        <taxon>Actinomycetes</taxon>
        <taxon>Pseudonocardiales</taxon>
        <taxon>Pseudonocardiaceae</taxon>
        <taxon>Crossiella</taxon>
    </lineage>
</organism>
<evidence type="ECO:0000313" key="2">
    <source>
        <dbReference type="EMBL" id="MBB4679296.1"/>
    </source>
</evidence>
<name>A0A7W7FUH1_9PSEU</name>
<dbReference type="RefSeq" id="WP_185005058.1">
    <property type="nucleotide sequence ID" value="NZ_BAAAUI010000073.1"/>
</dbReference>
<gene>
    <name evidence="2" type="ORF">HNR67_005414</name>
</gene>
<dbReference type="PRINTS" id="PR00080">
    <property type="entry name" value="SDRFAMILY"/>
</dbReference>
<dbReference type="FunFam" id="3.40.50.720:FF:000084">
    <property type="entry name" value="Short-chain dehydrogenase reductase"/>
    <property type="match status" value="1"/>
</dbReference>